<dbReference type="STRING" id="412690.SAMN04489834_2790"/>
<organism evidence="2 3">
    <name type="scientific">Microterricola viridarii</name>
    <dbReference type="NCBI Taxonomy" id="412690"/>
    <lineage>
        <taxon>Bacteria</taxon>
        <taxon>Bacillati</taxon>
        <taxon>Actinomycetota</taxon>
        <taxon>Actinomycetes</taxon>
        <taxon>Micrococcales</taxon>
        <taxon>Microbacteriaceae</taxon>
        <taxon>Microterricola</taxon>
    </lineage>
</organism>
<dbReference type="OrthoDB" id="8595425at2"/>
<dbReference type="RefSeq" id="WP_083364580.1">
    <property type="nucleotide sequence ID" value="NZ_LT629742.1"/>
</dbReference>
<gene>
    <name evidence="2" type="ORF">SAMN04489834_2790</name>
</gene>
<feature type="domain" description="DUF4180" evidence="1">
    <location>
        <begin position="15"/>
        <end position="124"/>
    </location>
</feature>
<dbReference type="Proteomes" id="UP000181956">
    <property type="component" value="Chromosome I"/>
</dbReference>
<name>A0A1H1XGQ2_9MICO</name>
<dbReference type="EMBL" id="LT629742">
    <property type="protein sequence ID" value="SDT08433.1"/>
    <property type="molecule type" value="Genomic_DNA"/>
</dbReference>
<evidence type="ECO:0000313" key="3">
    <source>
        <dbReference type="Proteomes" id="UP000181956"/>
    </source>
</evidence>
<keyword evidence="3" id="KW-1185">Reference proteome</keyword>
<dbReference type="AlphaFoldDB" id="A0A1H1XGQ2"/>
<dbReference type="InterPro" id="IPR025438">
    <property type="entry name" value="DUF4180"/>
</dbReference>
<evidence type="ECO:0000313" key="2">
    <source>
        <dbReference type="EMBL" id="SDT08433.1"/>
    </source>
</evidence>
<proteinExistence type="predicted"/>
<accession>A0A1H1XGQ2</accession>
<reference evidence="3" key="1">
    <citation type="submission" date="2016-10" db="EMBL/GenBank/DDBJ databases">
        <authorList>
            <person name="Varghese N."/>
            <person name="Submissions S."/>
        </authorList>
    </citation>
    <scope>NUCLEOTIDE SEQUENCE [LARGE SCALE GENOMIC DNA]</scope>
    <source>
        <strain evidence="3">DSM 21772</strain>
    </source>
</reference>
<dbReference type="Pfam" id="PF13788">
    <property type="entry name" value="DUF4180"/>
    <property type="match status" value="1"/>
</dbReference>
<evidence type="ECO:0000259" key="1">
    <source>
        <dbReference type="Pfam" id="PF13788"/>
    </source>
</evidence>
<sequence>MSENEQPQRITESGGLRVLHVDPAGPPIVSSEDTSDLIGNAWVDNADVIALPVSRLDAEFFRLASGQAGAILQKVANYQLKLAVIGDIGAQLAASGALRDFVWESNRGEHIWFFDETSELGQKLEQRKAVLDAALAAQAARTAGAAG</sequence>
<protein>
    <recommendedName>
        <fullName evidence="1">DUF4180 domain-containing protein</fullName>
    </recommendedName>
</protein>